<dbReference type="EMBL" id="CP092864">
    <property type="protein sequence ID" value="UYV64083.1"/>
    <property type="molecule type" value="Genomic_DNA"/>
</dbReference>
<gene>
    <name evidence="3" type="ORF">LAZ67_2006518</name>
</gene>
<protein>
    <submittedName>
        <fullName evidence="3">Uncharacterized protein</fullName>
    </submittedName>
</protein>
<sequence length="310" mass="35270">MSLACETEVAGWLAAVLAVLAAVHAQIEPRISSRQRPTNVERPQFRADRVRAAFSRARSEVEVRHSQERGTTTGRRLDLGVHGAEARHQLFLFSRTKSIRLEGIQERFEQASIDLAEELRLNRDQVVWDLPEAPLEEVTNEVSECEAEFNGQCDRNRKYRTADGSCNNVRNPSWGRSFACFRRLLPAAYGNSVNSPRQARSGQPLPPVRDISLRVHRHIDRPARQYTHLFMVFGQFLDHDITLTPLTRTQDNLLIQCCPDNDHSQCLPIALRPDDPFFGQFGQTCMNFVRSTLCPTCKLGEYCRYCTISG</sequence>
<dbReference type="InterPro" id="IPR019791">
    <property type="entry name" value="Haem_peroxidase_animal"/>
</dbReference>
<accession>A0ABY6K5K8</accession>
<dbReference type="InterPro" id="IPR037120">
    <property type="entry name" value="Haem_peroxidase_sf_animal"/>
</dbReference>
<dbReference type="Pfam" id="PF03098">
    <property type="entry name" value="An_peroxidase"/>
    <property type="match status" value="1"/>
</dbReference>
<organism evidence="3 4">
    <name type="scientific">Cordylochernes scorpioides</name>
    <dbReference type="NCBI Taxonomy" id="51811"/>
    <lineage>
        <taxon>Eukaryota</taxon>
        <taxon>Metazoa</taxon>
        <taxon>Ecdysozoa</taxon>
        <taxon>Arthropoda</taxon>
        <taxon>Chelicerata</taxon>
        <taxon>Arachnida</taxon>
        <taxon>Pseudoscorpiones</taxon>
        <taxon>Cheliferoidea</taxon>
        <taxon>Chernetidae</taxon>
        <taxon>Cordylochernes</taxon>
    </lineage>
</organism>
<dbReference type="SUPFAM" id="SSF48113">
    <property type="entry name" value="Heme-dependent peroxidases"/>
    <property type="match status" value="1"/>
</dbReference>
<evidence type="ECO:0000256" key="1">
    <source>
        <dbReference type="ARBA" id="ARBA00022559"/>
    </source>
</evidence>
<feature type="chain" id="PRO_5045346980" evidence="2">
    <location>
        <begin position="26"/>
        <end position="310"/>
    </location>
</feature>
<dbReference type="PANTHER" id="PTHR11475:SF143">
    <property type="entry name" value="PUTATIVE-RELATED"/>
    <property type="match status" value="1"/>
</dbReference>
<feature type="signal peptide" evidence="2">
    <location>
        <begin position="1"/>
        <end position="25"/>
    </location>
</feature>
<dbReference type="Proteomes" id="UP001235939">
    <property type="component" value="Chromosome 02"/>
</dbReference>
<reference evidence="3 4" key="1">
    <citation type="submission" date="2022-01" db="EMBL/GenBank/DDBJ databases">
        <title>A chromosomal length assembly of Cordylochernes scorpioides.</title>
        <authorList>
            <person name="Zeh D."/>
            <person name="Zeh J."/>
        </authorList>
    </citation>
    <scope>NUCLEOTIDE SEQUENCE [LARGE SCALE GENOMIC DNA]</scope>
    <source>
        <strain evidence="3">IN4F17</strain>
        <tissue evidence="3">Whole Body</tissue>
    </source>
</reference>
<dbReference type="PANTHER" id="PTHR11475">
    <property type="entry name" value="OXIDASE/PEROXIDASE"/>
    <property type="match status" value="1"/>
</dbReference>
<keyword evidence="1" id="KW-0560">Oxidoreductase</keyword>
<evidence type="ECO:0000313" key="3">
    <source>
        <dbReference type="EMBL" id="UYV64083.1"/>
    </source>
</evidence>
<evidence type="ECO:0000313" key="4">
    <source>
        <dbReference type="Proteomes" id="UP001235939"/>
    </source>
</evidence>
<dbReference type="Gene3D" id="1.10.640.10">
    <property type="entry name" value="Haem peroxidase domain superfamily, animal type"/>
    <property type="match status" value="1"/>
</dbReference>
<evidence type="ECO:0000256" key="2">
    <source>
        <dbReference type="SAM" id="SignalP"/>
    </source>
</evidence>
<keyword evidence="2" id="KW-0732">Signal</keyword>
<dbReference type="PROSITE" id="PS50292">
    <property type="entry name" value="PEROXIDASE_3"/>
    <property type="match status" value="1"/>
</dbReference>
<keyword evidence="4" id="KW-1185">Reference proteome</keyword>
<name>A0ABY6K5K8_9ARAC</name>
<keyword evidence="1" id="KW-0575">Peroxidase</keyword>
<dbReference type="InterPro" id="IPR010255">
    <property type="entry name" value="Haem_peroxidase_sf"/>
</dbReference>
<proteinExistence type="predicted"/>